<keyword evidence="2" id="KW-1185">Reference proteome</keyword>
<dbReference type="Proteomes" id="UP001157418">
    <property type="component" value="Unassembled WGS sequence"/>
</dbReference>
<evidence type="ECO:0000313" key="1">
    <source>
        <dbReference type="EMBL" id="CAH1429672.1"/>
    </source>
</evidence>
<dbReference type="AlphaFoldDB" id="A0AAU9MSX3"/>
<gene>
    <name evidence="1" type="ORF">LVIROSA_LOCUS16517</name>
</gene>
<dbReference type="EMBL" id="CAKMRJ010002993">
    <property type="protein sequence ID" value="CAH1429672.1"/>
    <property type="molecule type" value="Genomic_DNA"/>
</dbReference>
<evidence type="ECO:0000313" key="2">
    <source>
        <dbReference type="Proteomes" id="UP001157418"/>
    </source>
</evidence>
<dbReference type="InterPro" id="IPR011990">
    <property type="entry name" value="TPR-like_helical_dom_sf"/>
</dbReference>
<dbReference type="PANTHER" id="PTHR26312">
    <property type="entry name" value="TETRATRICOPEPTIDE REPEAT PROTEIN 5"/>
    <property type="match status" value="1"/>
</dbReference>
<dbReference type="Gene3D" id="1.25.40.10">
    <property type="entry name" value="Tetratricopeptide repeat domain"/>
    <property type="match status" value="1"/>
</dbReference>
<accession>A0AAU9MSX3</accession>
<proteinExistence type="predicted"/>
<dbReference type="PANTHER" id="PTHR26312:SF217">
    <property type="entry name" value="N-ACETYLGLUCOSAMINE TRANSFERASE, OGT PROTEIN, PUTATIVE-RELATED"/>
    <property type="match status" value="1"/>
</dbReference>
<organism evidence="1 2">
    <name type="scientific">Lactuca virosa</name>
    <dbReference type="NCBI Taxonomy" id="75947"/>
    <lineage>
        <taxon>Eukaryota</taxon>
        <taxon>Viridiplantae</taxon>
        <taxon>Streptophyta</taxon>
        <taxon>Embryophyta</taxon>
        <taxon>Tracheophyta</taxon>
        <taxon>Spermatophyta</taxon>
        <taxon>Magnoliopsida</taxon>
        <taxon>eudicotyledons</taxon>
        <taxon>Gunneridae</taxon>
        <taxon>Pentapetalae</taxon>
        <taxon>asterids</taxon>
        <taxon>campanulids</taxon>
        <taxon>Asterales</taxon>
        <taxon>Asteraceae</taxon>
        <taxon>Cichorioideae</taxon>
        <taxon>Cichorieae</taxon>
        <taxon>Lactucinae</taxon>
        <taxon>Lactuca</taxon>
    </lineage>
</organism>
<name>A0AAU9MSX3_9ASTR</name>
<dbReference type="SUPFAM" id="SSF48452">
    <property type="entry name" value="TPR-like"/>
    <property type="match status" value="1"/>
</dbReference>
<comment type="caution">
    <text evidence="1">The sequence shown here is derived from an EMBL/GenBank/DDBJ whole genome shotgun (WGS) entry which is preliminary data.</text>
</comment>
<sequence>MLHTEPSFCIYADEDGCLQNEKGDLETKSSKQLDSSGEFSFAERSMGLIVEDEESNGFKNEEIQPPSPKMYLATGFGINGIGGTEFTPTLLDESGDIEYYKMIIDPDPYNPLALRKYAQFLQSTGDLNGAEDYFLRATLEDPNDGQTLIQYAKFVLEVHGDQDKALSYFEKAALVAHGDCNILAAYASFLWEIDEECEHGGAVSVGAEPVL</sequence>
<protein>
    <submittedName>
        <fullName evidence="1">Uncharacterized protein</fullName>
    </submittedName>
</protein>
<reference evidence="1 2" key="1">
    <citation type="submission" date="2022-01" db="EMBL/GenBank/DDBJ databases">
        <authorList>
            <person name="Xiong W."/>
            <person name="Schranz E."/>
        </authorList>
    </citation>
    <scope>NUCLEOTIDE SEQUENCE [LARGE SCALE GENOMIC DNA]</scope>
</reference>